<dbReference type="OrthoDB" id="583309at2"/>
<dbReference type="Pfam" id="PF08443">
    <property type="entry name" value="RimK"/>
    <property type="match status" value="1"/>
</dbReference>
<name>A0A562TEE4_CHIJA</name>
<keyword evidence="4" id="KW-1185">Reference proteome</keyword>
<dbReference type="Proteomes" id="UP000316778">
    <property type="component" value="Unassembled WGS sequence"/>
</dbReference>
<dbReference type="GO" id="GO:0046872">
    <property type="term" value="F:metal ion binding"/>
    <property type="evidence" value="ECO:0007669"/>
    <property type="project" value="InterPro"/>
</dbReference>
<dbReference type="PANTHER" id="PTHR21621">
    <property type="entry name" value="RIBOSOMAL PROTEIN S6 MODIFICATION PROTEIN"/>
    <property type="match status" value="1"/>
</dbReference>
<dbReference type="SUPFAM" id="SSF56059">
    <property type="entry name" value="Glutathione synthetase ATP-binding domain-like"/>
    <property type="match status" value="1"/>
</dbReference>
<dbReference type="InterPro" id="IPR011761">
    <property type="entry name" value="ATP-grasp"/>
</dbReference>
<dbReference type="Pfam" id="PF21068">
    <property type="entry name" value="ATPgraspMvdD"/>
    <property type="match status" value="1"/>
</dbReference>
<dbReference type="GO" id="GO:0018169">
    <property type="term" value="F:ribosomal S6-glutamic acid ligase activity"/>
    <property type="evidence" value="ECO:0007669"/>
    <property type="project" value="TreeGrafter"/>
</dbReference>
<dbReference type="GO" id="GO:0005524">
    <property type="term" value="F:ATP binding"/>
    <property type="evidence" value="ECO:0007669"/>
    <property type="project" value="UniProtKB-UniRule"/>
</dbReference>
<comment type="caution">
    <text evidence="3">The sequence shown here is derived from an EMBL/GenBank/DDBJ whole genome shotgun (WGS) entry which is preliminary data.</text>
</comment>
<protein>
    <submittedName>
        <fullName evidence="3">RimK-like ATP-grasp domain-containing protein</fullName>
    </submittedName>
</protein>
<evidence type="ECO:0000256" key="1">
    <source>
        <dbReference type="PROSITE-ProRule" id="PRU00409"/>
    </source>
</evidence>
<dbReference type="Gene3D" id="3.30.470.20">
    <property type="entry name" value="ATP-grasp fold, B domain"/>
    <property type="match status" value="1"/>
</dbReference>
<keyword evidence="1" id="KW-0547">Nucleotide-binding</keyword>
<dbReference type="RefSeq" id="WP_145711013.1">
    <property type="nucleotide sequence ID" value="NZ_BAAAFY010000001.1"/>
</dbReference>
<feature type="domain" description="ATP-grasp" evidence="2">
    <location>
        <begin position="134"/>
        <end position="328"/>
    </location>
</feature>
<organism evidence="3 4">
    <name type="scientific">Chitinophaga japonensis</name>
    <name type="common">Flexibacter japonensis</name>
    <dbReference type="NCBI Taxonomy" id="104662"/>
    <lineage>
        <taxon>Bacteria</taxon>
        <taxon>Pseudomonadati</taxon>
        <taxon>Bacteroidota</taxon>
        <taxon>Chitinophagia</taxon>
        <taxon>Chitinophagales</taxon>
        <taxon>Chitinophagaceae</taxon>
        <taxon>Chitinophaga</taxon>
    </lineage>
</organism>
<dbReference type="PROSITE" id="PS50975">
    <property type="entry name" value="ATP_GRASP"/>
    <property type="match status" value="1"/>
</dbReference>
<evidence type="ECO:0000313" key="4">
    <source>
        <dbReference type="Proteomes" id="UP000316778"/>
    </source>
</evidence>
<evidence type="ECO:0000313" key="3">
    <source>
        <dbReference type="EMBL" id="TWI91882.1"/>
    </source>
</evidence>
<dbReference type="AlphaFoldDB" id="A0A562TEE4"/>
<reference evidence="3 4" key="1">
    <citation type="journal article" date="2013" name="Stand. Genomic Sci.">
        <title>Genomic Encyclopedia of Type Strains, Phase I: The one thousand microbial genomes (KMG-I) project.</title>
        <authorList>
            <person name="Kyrpides N.C."/>
            <person name="Woyke T."/>
            <person name="Eisen J.A."/>
            <person name="Garrity G."/>
            <person name="Lilburn T.G."/>
            <person name="Beck B.J."/>
            <person name="Whitman W.B."/>
            <person name="Hugenholtz P."/>
            <person name="Klenk H.P."/>
        </authorList>
    </citation>
    <scope>NUCLEOTIDE SEQUENCE [LARGE SCALE GENOMIC DNA]</scope>
    <source>
        <strain evidence="3 4">DSM 13484</strain>
    </source>
</reference>
<sequence>MAKEKVIILTHTADNISVDTVTRFVQEAGGEAIRFNVDQYPLHSRLSSVYRQGQQEIVLENESGIHTLHDAAGIWYRRSYNIGKGLDKIIDREYLPATLLESKRTLFGMIEGLDIFQMERYSVYRRLDSKEEQLRIAVACGLRVPATCISNDPAAIRHFMQSVEAPVITKMQSAFAIYREGQEHVVFTNAVEDEHLQDLDSVQYCPMVFQERIEKQLELRVNIVGQAIFAFSVNSAVAARAATDWRKDGAALVESWEPYTLPDELQQKLRAFMDTYGLNYGAIDLILSPDNQYYFLEVNAAGEYFWLDKLCDNAISRQIAHVLLGKAARRGN</sequence>
<gene>
    <name evidence="3" type="ORF">LX66_1263</name>
</gene>
<dbReference type="EMBL" id="VLLG01000002">
    <property type="protein sequence ID" value="TWI91882.1"/>
    <property type="molecule type" value="Genomic_DNA"/>
</dbReference>
<proteinExistence type="predicted"/>
<dbReference type="InterPro" id="IPR048936">
    <property type="entry name" value="MvdD-like_ATPgrasp"/>
</dbReference>
<dbReference type="GO" id="GO:0005737">
    <property type="term" value="C:cytoplasm"/>
    <property type="evidence" value="ECO:0007669"/>
    <property type="project" value="TreeGrafter"/>
</dbReference>
<dbReference type="PANTHER" id="PTHR21621:SF0">
    <property type="entry name" value="BETA-CITRYLGLUTAMATE SYNTHASE B-RELATED"/>
    <property type="match status" value="1"/>
</dbReference>
<dbReference type="GO" id="GO:0009432">
    <property type="term" value="P:SOS response"/>
    <property type="evidence" value="ECO:0007669"/>
    <property type="project" value="TreeGrafter"/>
</dbReference>
<dbReference type="InterPro" id="IPR013651">
    <property type="entry name" value="ATP-grasp_RimK-type"/>
</dbReference>
<evidence type="ECO:0000259" key="2">
    <source>
        <dbReference type="PROSITE" id="PS50975"/>
    </source>
</evidence>
<accession>A0A562TEE4</accession>
<keyword evidence="1" id="KW-0067">ATP-binding</keyword>